<accession>A0ABD0XZ48</accession>
<evidence type="ECO:0000313" key="2">
    <source>
        <dbReference type="EMBL" id="KAL1116506.1"/>
    </source>
</evidence>
<reference evidence="2 3" key="1">
    <citation type="submission" date="2024-07" db="EMBL/GenBank/DDBJ databases">
        <title>Chromosome-level genome assembly of the water stick insect Ranatra chinensis (Heteroptera: Nepidae).</title>
        <authorList>
            <person name="Liu X."/>
        </authorList>
    </citation>
    <scope>NUCLEOTIDE SEQUENCE [LARGE SCALE GENOMIC DNA]</scope>
    <source>
        <strain evidence="2">Cailab_2021Rc</strain>
        <tissue evidence="2">Muscle</tissue>
    </source>
</reference>
<dbReference type="AlphaFoldDB" id="A0ABD0XZ48"/>
<keyword evidence="3" id="KW-1185">Reference proteome</keyword>
<dbReference type="Proteomes" id="UP001558652">
    <property type="component" value="Unassembled WGS sequence"/>
</dbReference>
<evidence type="ECO:0000256" key="1">
    <source>
        <dbReference type="SAM" id="MobiDB-lite"/>
    </source>
</evidence>
<feature type="region of interest" description="Disordered" evidence="1">
    <location>
        <begin position="157"/>
        <end position="231"/>
    </location>
</feature>
<name>A0ABD0XZ48_9HEMI</name>
<protein>
    <submittedName>
        <fullName evidence="2">Uncharacterized protein</fullName>
    </submittedName>
</protein>
<organism evidence="2 3">
    <name type="scientific">Ranatra chinensis</name>
    <dbReference type="NCBI Taxonomy" id="642074"/>
    <lineage>
        <taxon>Eukaryota</taxon>
        <taxon>Metazoa</taxon>
        <taxon>Ecdysozoa</taxon>
        <taxon>Arthropoda</taxon>
        <taxon>Hexapoda</taxon>
        <taxon>Insecta</taxon>
        <taxon>Pterygota</taxon>
        <taxon>Neoptera</taxon>
        <taxon>Paraneoptera</taxon>
        <taxon>Hemiptera</taxon>
        <taxon>Heteroptera</taxon>
        <taxon>Panheteroptera</taxon>
        <taxon>Nepomorpha</taxon>
        <taxon>Nepidae</taxon>
        <taxon>Ranatrinae</taxon>
        <taxon>Ranatra</taxon>
    </lineage>
</organism>
<proteinExistence type="predicted"/>
<feature type="compositionally biased region" description="Low complexity" evidence="1">
    <location>
        <begin position="182"/>
        <end position="214"/>
    </location>
</feature>
<sequence length="231" mass="25821">MASAPSGGISGSRDPEVFRSFLRVRGFQVIHSSVWKDQNVVIVCTKMVRTGCYNADVTGKSRIGYLQGTVWVDAFKSRDDSRNEVLLLIHYMGYYSAYVTYSGVGWCMRGMRGMRGEGDGVPDLTLGHPLHRRELRLPDPSLGPLSVPRPSADLQEYVREPRSESASDPADDGLPPEAAMFSSLRLRSSKQQQNNNRRQENNNNNDQQNNKQPQAASPKKSTSKCKYEFTS</sequence>
<evidence type="ECO:0000313" key="3">
    <source>
        <dbReference type="Proteomes" id="UP001558652"/>
    </source>
</evidence>
<dbReference type="EMBL" id="JBFDAA010000017">
    <property type="protein sequence ID" value="KAL1116506.1"/>
    <property type="molecule type" value="Genomic_DNA"/>
</dbReference>
<comment type="caution">
    <text evidence="2">The sequence shown here is derived from an EMBL/GenBank/DDBJ whole genome shotgun (WGS) entry which is preliminary data.</text>
</comment>
<gene>
    <name evidence="2" type="ORF">AAG570_004978</name>
</gene>